<protein>
    <submittedName>
        <fullName evidence="6">Uncharacterized protein</fullName>
    </submittedName>
</protein>
<dbReference type="Proteomes" id="UP000054477">
    <property type="component" value="Unassembled WGS sequence"/>
</dbReference>
<evidence type="ECO:0000256" key="5">
    <source>
        <dbReference type="ARBA" id="ARBA00023242"/>
    </source>
</evidence>
<dbReference type="OrthoDB" id="3172935at2759"/>
<evidence type="ECO:0000313" key="6">
    <source>
        <dbReference type="EMBL" id="KIK00293.1"/>
    </source>
</evidence>
<evidence type="ECO:0000313" key="7">
    <source>
        <dbReference type="Proteomes" id="UP000054477"/>
    </source>
</evidence>
<keyword evidence="3" id="KW-0863">Zinc-finger</keyword>
<dbReference type="SUPFAM" id="SSF53098">
    <property type="entry name" value="Ribonuclease H-like"/>
    <property type="match status" value="1"/>
</dbReference>
<gene>
    <name evidence="6" type="ORF">K443DRAFT_100716</name>
</gene>
<dbReference type="InterPro" id="IPR052035">
    <property type="entry name" value="ZnF_BED_domain_contain"/>
</dbReference>
<evidence type="ECO:0000256" key="1">
    <source>
        <dbReference type="ARBA" id="ARBA00004123"/>
    </source>
</evidence>
<proteinExistence type="predicted"/>
<feature type="non-terminal residue" evidence="6">
    <location>
        <position position="237"/>
    </location>
</feature>
<dbReference type="InterPro" id="IPR012337">
    <property type="entry name" value="RNaseH-like_sf"/>
</dbReference>
<keyword evidence="2" id="KW-0479">Metal-binding</keyword>
<sequence length="237" mass="27123">RCFPHVVNLACKAVLAALSHTNYVEDESAEGTTHSDPIGTLRALVRPICASSLRRQHFAEIAKNLSLELQLLRDVDTQWSSTLYMIERALLLEKVLYVLEDSFLSQEFEDLQRYRLSDQEWEALAMVPDAFQQKFSAEKTPTLCNAIPSFDVMVKIWRDLQASLGHPFSDIIDEGIDKLNVYHHRTELVPVYTISMRTSHNLAHIACCYDLMITLWLPSFKSIHEASASPTWKTWRG</sequence>
<organism evidence="6 7">
    <name type="scientific">Laccaria amethystina LaAM-08-1</name>
    <dbReference type="NCBI Taxonomy" id="1095629"/>
    <lineage>
        <taxon>Eukaryota</taxon>
        <taxon>Fungi</taxon>
        <taxon>Dikarya</taxon>
        <taxon>Basidiomycota</taxon>
        <taxon>Agaricomycotina</taxon>
        <taxon>Agaricomycetes</taxon>
        <taxon>Agaricomycetidae</taxon>
        <taxon>Agaricales</taxon>
        <taxon>Agaricineae</taxon>
        <taxon>Hydnangiaceae</taxon>
        <taxon>Laccaria</taxon>
    </lineage>
</organism>
<dbReference type="PANTHER" id="PTHR46481:SF10">
    <property type="entry name" value="ZINC FINGER BED DOMAIN-CONTAINING PROTEIN 39"/>
    <property type="match status" value="1"/>
</dbReference>
<dbReference type="HOGENOM" id="CLU_009123_6_0_1"/>
<reference evidence="7" key="2">
    <citation type="submission" date="2015-01" db="EMBL/GenBank/DDBJ databases">
        <title>Evolutionary Origins and Diversification of the Mycorrhizal Mutualists.</title>
        <authorList>
            <consortium name="DOE Joint Genome Institute"/>
            <consortium name="Mycorrhizal Genomics Consortium"/>
            <person name="Kohler A."/>
            <person name="Kuo A."/>
            <person name="Nagy L.G."/>
            <person name="Floudas D."/>
            <person name="Copeland A."/>
            <person name="Barry K.W."/>
            <person name="Cichocki N."/>
            <person name="Veneault-Fourrey C."/>
            <person name="LaButti K."/>
            <person name="Lindquist E.A."/>
            <person name="Lipzen A."/>
            <person name="Lundell T."/>
            <person name="Morin E."/>
            <person name="Murat C."/>
            <person name="Riley R."/>
            <person name="Ohm R."/>
            <person name="Sun H."/>
            <person name="Tunlid A."/>
            <person name="Henrissat B."/>
            <person name="Grigoriev I.V."/>
            <person name="Hibbett D.S."/>
            <person name="Martin F."/>
        </authorList>
    </citation>
    <scope>NUCLEOTIDE SEQUENCE [LARGE SCALE GENOMIC DNA]</scope>
    <source>
        <strain evidence="7">LaAM-08-1</strain>
    </source>
</reference>
<dbReference type="GO" id="GO:0005634">
    <property type="term" value="C:nucleus"/>
    <property type="evidence" value="ECO:0007669"/>
    <property type="project" value="UniProtKB-SubCell"/>
</dbReference>
<dbReference type="AlphaFoldDB" id="A0A0C9XWI3"/>
<keyword evidence="7" id="KW-1185">Reference proteome</keyword>
<name>A0A0C9XWI3_9AGAR</name>
<evidence type="ECO:0000256" key="2">
    <source>
        <dbReference type="ARBA" id="ARBA00022723"/>
    </source>
</evidence>
<comment type="subcellular location">
    <subcellularLocation>
        <location evidence="1">Nucleus</location>
    </subcellularLocation>
</comment>
<dbReference type="EMBL" id="KN838629">
    <property type="protein sequence ID" value="KIK00293.1"/>
    <property type="molecule type" value="Genomic_DNA"/>
</dbReference>
<dbReference type="GO" id="GO:0008270">
    <property type="term" value="F:zinc ion binding"/>
    <property type="evidence" value="ECO:0007669"/>
    <property type="project" value="UniProtKB-KW"/>
</dbReference>
<dbReference type="PANTHER" id="PTHR46481">
    <property type="entry name" value="ZINC FINGER BED DOMAIN-CONTAINING PROTEIN 4"/>
    <property type="match status" value="1"/>
</dbReference>
<keyword evidence="5" id="KW-0539">Nucleus</keyword>
<evidence type="ECO:0000256" key="4">
    <source>
        <dbReference type="ARBA" id="ARBA00022833"/>
    </source>
</evidence>
<accession>A0A0C9XWI3</accession>
<evidence type="ECO:0000256" key="3">
    <source>
        <dbReference type="ARBA" id="ARBA00022771"/>
    </source>
</evidence>
<keyword evidence="4" id="KW-0862">Zinc</keyword>
<reference evidence="6 7" key="1">
    <citation type="submission" date="2014-04" db="EMBL/GenBank/DDBJ databases">
        <authorList>
            <consortium name="DOE Joint Genome Institute"/>
            <person name="Kuo A."/>
            <person name="Kohler A."/>
            <person name="Nagy L.G."/>
            <person name="Floudas D."/>
            <person name="Copeland A."/>
            <person name="Barry K.W."/>
            <person name="Cichocki N."/>
            <person name="Veneault-Fourrey C."/>
            <person name="LaButti K."/>
            <person name="Lindquist E.A."/>
            <person name="Lipzen A."/>
            <person name="Lundell T."/>
            <person name="Morin E."/>
            <person name="Murat C."/>
            <person name="Sun H."/>
            <person name="Tunlid A."/>
            <person name="Henrissat B."/>
            <person name="Grigoriev I.V."/>
            <person name="Hibbett D.S."/>
            <person name="Martin F."/>
            <person name="Nordberg H.P."/>
            <person name="Cantor M.N."/>
            <person name="Hua S.X."/>
        </authorList>
    </citation>
    <scope>NUCLEOTIDE SEQUENCE [LARGE SCALE GENOMIC DNA]</scope>
    <source>
        <strain evidence="6 7">LaAM-08-1</strain>
    </source>
</reference>